<dbReference type="Proteomes" id="UP000879542">
    <property type="component" value="Unassembled WGS sequence"/>
</dbReference>
<accession>A0A031WJP7</accession>
<dbReference type="EMBL" id="LK933227">
    <property type="protein sequence ID" value="CDT52152.1"/>
    <property type="molecule type" value="Genomic_DNA"/>
</dbReference>
<evidence type="ECO:0000313" key="10">
    <source>
        <dbReference type="Proteomes" id="UP000189137"/>
    </source>
</evidence>
<dbReference type="EMBL" id="CAADAT010000007">
    <property type="protein sequence ID" value="VFD54030.1"/>
    <property type="molecule type" value="Genomic_DNA"/>
</dbReference>
<reference evidence="1" key="1">
    <citation type="submission" date="2014-07" db="EMBL/GenBank/DDBJ databases">
        <authorList>
            <person name="Monot Marc"/>
        </authorList>
    </citation>
    <scope>NUCLEOTIDE SEQUENCE</scope>
    <source>
        <strain evidence="3">7032989</strain>
        <strain evidence="1">7032994</strain>
    </source>
</reference>
<dbReference type="Proteomes" id="UP000189137">
    <property type="component" value="Unassembled WGS sequence"/>
</dbReference>
<evidence type="ECO:0000313" key="8">
    <source>
        <dbReference type="EMBL" id="VFD54030.1"/>
    </source>
</evidence>
<dbReference type="EMBL" id="DAEPXK010000011">
    <property type="protein sequence ID" value="HBH1542004.1"/>
    <property type="molecule type" value="Genomic_DNA"/>
</dbReference>
<evidence type="ECO:0000313" key="4">
    <source>
        <dbReference type="EMBL" id="HBH1542004.1"/>
    </source>
</evidence>
<dbReference type="KEGG" id="pdf:CD630DERM_32430"/>
<sequence>MDRLKYISSETFYEGIIVDIKGGGVTIDLKGRLGQFKIPNRMLITDYELKIGQEVGFMLSYPEVLSPEPNQEYVENIRREKEKQAEMQSKQEEK</sequence>
<dbReference type="EMBL" id="LK932388">
    <property type="protein sequence ID" value="CDS85403.1"/>
    <property type="molecule type" value="Genomic_DNA"/>
</dbReference>
<evidence type="ECO:0000313" key="12">
    <source>
        <dbReference type="Proteomes" id="UP000372533"/>
    </source>
</evidence>
<dbReference type="EMBL" id="FUPS01000008">
    <property type="protein sequence ID" value="SJS61177.1"/>
    <property type="molecule type" value="Genomic_DNA"/>
</dbReference>
<evidence type="ECO:0000313" key="3">
    <source>
        <dbReference type="EMBL" id="CDT52152.1"/>
    </source>
</evidence>
<dbReference type="OMA" id="YMEGIIV"/>
<evidence type="ECO:0000313" key="2">
    <source>
        <dbReference type="EMBL" id="CDS89369.1"/>
    </source>
</evidence>
<dbReference type="EMBL" id="CAADAN010000015">
    <property type="protein sequence ID" value="VFD35009.1"/>
    <property type="molecule type" value="Genomic_DNA"/>
</dbReference>
<dbReference type="GeneID" id="66355662"/>
<dbReference type="InterPro" id="IPR048108">
    <property type="entry name" value="CBO2463_dom"/>
</dbReference>
<dbReference type="Proteomes" id="UP000878956">
    <property type="component" value="Unassembled WGS sequence"/>
</dbReference>
<evidence type="ECO:0000313" key="11">
    <source>
        <dbReference type="Proteomes" id="UP000346772"/>
    </source>
</evidence>
<dbReference type="RefSeq" id="WP_003422102.1">
    <property type="nucleotide sequence ID" value="NZ_AP025558.1"/>
</dbReference>
<dbReference type="Proteomes" id="UP000346772">
    <property type="component" value="Unassembled WGS sequence"/>
</dbReference>
<dbReference type="EMBL" id="LK932529">
    <property type="protein sequence ID" value="CDS89369.1"/>
    <property type="molecule type" value="Genomic_DNA"/>
</dbReference>
<reference evidence="9 12" key="3">
    <citation type="submission" date="2019-04" db="EMBL/GenBank/DDBJ databases">
        <authorList>
            <consortium name="Pathogen Informatics"/>
        </authorList>
    </citation>
    <scope>NUCLEOTIDE SEQUENCE [LARGE SCALE GENOMIC DNA]</scope>
    <source>
        <strain evidence="8 11">078GUE027</strain>
        <strain evidence="7">Clo34</strain>
        <strain evidence="13">clo34</strain>
        <strain evidence="12">tl291</strain>
        <strain evidence="9">Tl291</strain>
        <strain evidence="6 10">VRECD0157</strain>
    </source>
</reference>
<dbReference type="NCBIfam" id="NF041553">
    <property type="entry name" value="CBO2463_dom"/>
    <property type="match status" value="1"/>
</dbReference>
<dbReference type="AlphaFoldDB" id="A0A031WJP7"/>
<proteinExistence type="predicted"/>
<dbReference type="PATRIC" id="fig|1496.1371.peg.329"/>
<evidence type="ECO:0000313" key="6">
    <source>
        <dbReference type="EMBL" id="SJS61177.1"/>
    </source>
</evidence>
<dbReference type="OrthoDB" id="3233899at2"/>
<name>A0A031WJP7_CLODI</name>
<reference evidence="4" key="4">
    <citation type="submission" date="2021-06" db="EMBL/GenBank/DDBJ databases">
        <authorList>
            <consortium name="NCBI Pathogen Detection Project"/>
        </authorList>
    </citation>
    <scope>NUCLEOTIDE SEQUENCE</scope>
    <source>
        <strain evidence="5">Clostridioides</strain>
        <strain evidence="4">HN1000</strain>
    </source>
</reference>
<evidence type="ECO:0000313" key="7">
    <source>
        <dbReference type="EMBL" id="VFD35009.1"/>
    </source>
</evidence>
<dbReference type="Proteomes" id="UP000411588">
    <property type="component" value="Unassembled WGS sequence"/>
</dbReference>
<gene>
    <name evidence="3" type="ORF">BN1095_540014</name>
    <name evidence="2" type="ORF">BN1096_740071</name>
    <name evidence="1" type="ORF">BN1097_500025</name>
    <name evidence="4" type="ORF">KRM00_001481</name>
    <name evidence="5" type="ORF">KRQ00_001919</name>
    <name evidence="9" type="ORF">SAMEA1402366_01298</name>
    <name evidence="7" type="ORF">SAMEA1402399_03356</name>
    <name evidence="8" type="ORF">SAMEA1710456_01509</name>
    <name evidence="6" type="ORF">SAMEA3375112_02508</name>
</gene>
<evidence type="ECO:0000313" key="9">
    <source>
        <dbReference type="EMBL" id="VHY01736.1"/>
    </source>
</evidence>
<dbReference type="Proteomes" id="UP000372533">
    <property type="component" value="Unassembled WGS sequence"/>
</dbReference>
<evidence type="ECO:0000313" key="13">
    <source>
        <dbReference type="Proteomes" id="UP000411588"/>
    </source>
</evidence>
<evidence type="ECO:0000313" key="5">
    <source>
        <dbReference type="EMBL" id="HBH2620157.1"/>
    </source>
</evidence>
<evidence type="ECO:0000313" key="1">
    <source>
        <dbReference type="EMBL" id="CDS85403.1"/>
    </source>
</evidence>
<protein>
    <submittedName>
        <fullName evidence="1">Uncharacterized protein</fullName>
    </submittedName>
</protein>
<organism evidence="1">
    <name type="scientific">Clostridioides difficile</name>
    <name type="common">Peptoclostridium difficile</name>
    <dbReference type="NCBI Taxonomy" id="1496"/>
    <lineage>
        <taxon>Bacteria</taxon>
        <taxon>Bacillati</taxon>
        <taxon>Bacillota</taxon>
        <taxon>Clostridia</taxon>
        <taxon>Peptostreptococcales</taxon>
        <taxon>Peptostreptococcaceae</taxon>
        <taxon>Clostridioides</taxon>
    </lineage>
</organism>
<dbReference type="EMBL" id="DAEQIJ010000008">
    <property type="protein sequence ID" value="HBH2620157.1"/>
    <property type="molecule type" value="Genomic_DNA"/>
</dbReference>
<reference evidence="4" key="2">
    <citation type="journal article" date="2018" name="Genome Biol.">
        <title>SKESA: strategic k-mer extension for scrupulous assemblies.</title>
        <authorList>
            <person name="Souvorov A."/>
            <person name="Agarwala R."/>
            <person name="Lipman D.J."/>
        </authorList>
    </citation>
    <scope>NUCLEOTIDE SEQUENCE</scope>
    <source>
        <strain evidence="5">Clostridioides</strain>
        <strain evidence="4">HN1000</strain>
    </source>
</reference>
<dbReference type="EMBL" id="CAAJVP010000004">
    <property type="protein sequence ID" value="VHY01736.1"/>
    <property type="molecule type" value="Genomic_DNA"/>
</dbReference>